<dbReference type="RefSeq" id="WP_091651820.1">
    <property type="nucleotide sequence ID" value="NZ_FMHW01000002.1"/>
</dbReference>
<accession>A0A1C6TK60</accession>
<dbReference type="InterPro" id="IPR029052">
    <property type="entry name" value="Metallo-depent_PP-like"/>
</dbReference>
<dbReference type="PANTHER" id="PTHR43606:SF1">
    <property type="entry name" value="PHOD-LIKE PHOSPHATASE METALLOPHOSPHATASE DOMAIN-CONTAINING PROTEIN"/>
    <property type="match status" value="1"/>
</dbReference>
<dbReference type="EMBL" id="FMHW01000002">
    <property type="protein sequence ID" value="SCL41925.1"/>
    <property type="molecule type" value="Genomic_DNA"/>
</dbReference>
<dbReference type="SUPFAM" id="SSF56300">
    <property type="entry name" value="Metallo-dependent phosphatases"/>
    <property type="match status" value="1"/>
</dbReference>
<dbReference type="PROSITE" id="PS51318">
    <property type="entry name" value="TAT"/>
    <property type="match status" value="1"/>
</dbReference>
<dbReference type="Pfam" id="PF16655">
    <property type="entry name" value="PhoD_N"/>
    <property type="match status" value="1"/>
</dbReference>
<proteinExistence type="predicted"/>
<dbReference type="InterPro" id="IPR052900">
    <property type="entry name" value="Phospholipid_Metab_Enz"/>
</dbReference>
<evidence type="ECO:0000259" key="2">
    <source>
        <dbReference type="Pfam" id="PF16655"/>
    </source>
</evidence>
<dbReference type="Proteomes" id="UP000198959">
    <property type="component" value="Unassembled WGS sequence"/>
</dbReference>
<dbReference type="InterPro" id="IPR032093">
    <property type="entry name" value="PhoD_N"/>
</dbReference>
<protein>
    <submittedName>
        <fullName evidence="3">Alkaline phosphatase D</fullName>
    </submittedName>
</protein>
<reference evidence="4" key="1">
    <citation type="submission" date="2016-06" db="EMBL/GenBank/DDBJ databases">
        <authorList>
            <person name="Varghese N."/>
            <person name="Submissions Spin"/>
        </authorList>
    </citation>
    <scope>NUCLEOTIDE SEQUENCE [LARGE SCALE GENOMIC DNA]</scope>
    <source>
        <strain evidence="4">DSM 43817</strain>
    </source>
</reference>
<dbReference type="OrthoDB" id="3497025at2"/>
<feature type="domain" description="PhoD-like phosphatase metallophosphatase" evidence="1">
    <location>
        <begin position="161"/>
        <end position="504"/>
    </location>
</feature>
<dbReference type="Pfam" id="PF09423">
    <property type="entry name" value="PhoD"/>
    <property type="match status" value="1"/>
</dbReference>
<dbReference type="InterPro" id="IPR038607">
    <property type="entry name" value="PhoD-like_sf"/>
</dbReference>
<evidence type="ECO:0000259" key="1">
    <source>
        <dbReference type="Pfam" id="PF09423"/>
    </source>
</evidence>
<name>A0A1C6TK60_9ACTN</name>
<dbReference type="Gene3D" id="2.60.40.380">
    <property type="entry name" value="Purple acid phosphatase-like, N-terminal"/>
    <property type="match status" value="1"/>
</dbReference>
<dbReference type="Gene3D" id="3.60.21.70">
    <property type="entry name" value="PhoD-like phosphatase"/>
    <property type="match status" value="1"/>
</dbReference>
<dbReference type="STRING" id="145854.GA0074692_6566"/>
<sequence>MTSLDRRTLLRAGLVTGAGLAGGALLGGAGAGAAPTVGAPAWRASGRPVLTHGVQSGDVTAESARVWTRADRPGRLWVEVSRRPDLRGARVLRGPVLDPSGDFTGQVRLTGLPSGERLHYRVSVESLDRYGVRSEPLLGSFTTAPGRQQRRDVRFVWTGDIVGQGWGIDPNFGGMKIFESMRGVRPDFYLCSGDNVYADGPLAETVTLPDGRIWRNLVTPEKSKVAETLAEYRGQYAYNLLDEHLRALVAEVPQVIQWDDHEVTNNWYPGEILTDARYTEKRVDVLAARARQAFGEWLPVPTESTLYRKLSYGPLLDVFVLDMRTYKDQNDGNTYADPERGLLGREQREWLIRELKRSRATWKVIANDLPIGVVVPDGSAAQEGVAQGDPGAPAGRELEFAEVLGAAHRAGVTGIVFLTADVHYTAAHHYDPARAAVRDFTPFWEFVSGPAHAGAFGPNALDGTFGPQAVFVNAPPRANTSPGEGFQHFGEVSIDGESGAFTVHLRDRDGVSLWTTTLPAPGR</sequence>
<dbReference type="AlphaFoldDB" id="A0A1C6TK60"/>
<evidence type="ECO:0000313" key="4">
    <source>
        <dbReference type="Proteomes" id="UP000198959"/>
    </source>
</evidence>
<keyword evidence="4" id="KW-1185">Reference proteome</keyword>
<dbReference type="InterPro" id="IPR018946">
    <property type="entry name" value="PhoD-like_MPP"/>
</dbReference>
<feature type="domain" description="Phospholipase D N-terminal" evidence="2">
    <location>
        <begin position="52"/>
        <end position="143"/>
    </location>
</feature>
<dbReference type="InterPro" id="IPR006311">
    <property type="entry name" value="TAT_signal"/>
</dbReference>
<gene>
    <name evidence="3" type="ORF">GA0074692_6566</name>
</gene>
<evidence type="ECO:0000313" key="3">
    <source>
        <dbReference type="EMBL" id="SCL41925.1"/>
    </source>
</evidence>
<organism evidence="3 4">
    <name type="scientific">Micromonospora pallida</name>
    <dbReference type="NCBI Taxonomy" id="145854"/>
    <lineage>
        <taxon>Bacteria</taxon>
        <taxon>Bacillati</taxon>
        <taxon>Actinomycetota</taxon>
        <taxon>Actinomycetes</taxon>
        <taxon>Micromonosporales</taxon>
        <taxon>Micromonosporaceae</taxon>
        <taxon>Micromonospora</taxon>
    </lineage>
</organism>
<dbReference type="CDD" id="cd07389">
    <property type="entry name" value="MPP_PhoD"/>
    <property type="match status" value="1"/>
</dbReference>
<dbReference type="PANTHER" id="PTHR43606">
    <property type="entry name" value="PHOSPHATASE, PUTATIVE (AFU_ORTHOLOGUE AFUA_6G08710)-RELATED"/>
    <property type="match status" value="1"/>
</dbReference>